<accession>A0ABP7TEH5</accession>
<dbReference type="InterPro" id="IPR050090">
    <property type="entry name" value="Tyrosine_recombinase_XerCD"/>
</dbReference>
<keyword evidence="3" id="KW-0238">DNA-binding</keyword>
<dbReference type="InterPro" id="IPR010998">
    <property type="entry name" value="Integrase_recombinase_N"/>
</dbReference>
<evidence type="ECO:0000256" key="4">
    <source>
        <dbReference type="ARBA" id="ARBA00023172"/>
    </source>
</evidence>
<dbReference type="CDD" id="cd01184">
    <property type="entry name" value="INT_C_like_1"/>
    <property type="match status" value="1"/>
</dbReference>
<proteinExistence type="inferred from homology"/>
<keyword evidence="2" id="KW-0229">DNA integration</keyword>
<name>A0ABP7TEH5_9BURK</name>
<dbReference type="Gene3D" id="1.10.150.130">
    <property type="match status" value="1"/>
</dbReference>
<reference evidence="7" key="1">
    <citation type="journal article" date="2019" name="Int. J. Syst. Evol. Microbiol.">
        <title>The Global Catalogue of Microorganisms (GCM) 10K type strain sequencing project: providing services to taxonomists for standard genome sequencing and annotation.</title>
        <authorList>
            <consortium name="The Broad Institute Genomics Platform"/>
            <consortium name="The Broad Institute Genome Sequencing Center for Infectious Disease"/>
            <person name="Wu L."/>
            <person name="Ma J."/>
        </authorList>
    </citation>
    <scope>NUCLEOTIDE SEQUENCE [LARGE SCALE GENOMIC DNA]</scope>
    <source>
        <strain evidence="7">JCM 16673</strain>
    </source>
</reference>
<dbReference type="PROSITE" id="PS51898">
    <property type="entry name" value="TYR_RECOMBINASE"/>
    <property type="match status" value="1"/>
</dbReference>
<evidence type="ECO:0000259" key="5">
    <source>
        <dbReference type="PROSITE" id="PS51898"/>
    </source>
</evidence>
<comment type="caution">
    <text evidence="6">The sequence shown here is derived from an EMBL/GenBank/DDBJ whole genome shotgun (WGS) entry which is preliminary data.</text>
</comment>
<dbReference type="EMBL" id="BAAAZE010000008">
    <property type="protein sequence ID" value="GAA4024740.1"/>
    <property type="molecule type" value="Genomic_DNA"/>
</dbReference>
<dbReference type="Gene3D" id="1.10.443.10">
    <property type="entry name" value="Intergrase catalytic core"/>
    <property type="match status" value="1"/>
</dbReference>
<evidence type="ECO:0000313" key="6">
    <source>
        <dbReference type="EMBL" id="GAA4024740.1"/>
    </source>
</evidence>
<feature type="domain" description="Tyr recombinase" evidence="5">
    <location>
        <begin position="202"/>
        <end position="407"/>
    </location>
</feature>
<keyword evidence="4" id="KW-0233">DNA recombination</keyword>
<gene>
    <name evidence="6" type="ORF">GCM10022212_22970</name>
</gene>
<protein>
    <recommendedName>
        <fullName evidence="5">Tyr recombinase domain-containing protein</fullName>
    </recommendedName>
</protein>
<comment type="similarity">
    <text evidence="1">Belongs to the 'phage' integrase family.</text>
</comment>
<keyword evidence="7" id="KW-1185">Reference proteome</keyword>
<dbReference type="InterPro" id="IPR002104">
    <property type="entry name" value="Integrase_catalytic"/>
</dbReference>
<dbReference type="Proteomes" id="UP001501353">
    <property type="component" value="Unassembled WGS sequence"/>
</dbReference>
<evidence type="ECO:0000256" key="3">
    <source>
        <dbReference type="ARBA" id="ARBA00023125"/>
    </source>
</evidence>
<evidence type="ECO:0000256" key="1">
    <source>
        <dbReference type="ARBA" id="ARBA00008857"/>
    </source>
</evidence>
<dbReference type="PANTHER" id="PTHR30349:SF41">
    <property type="entry name" value="INTEGRASE_RECOMBINASE PROTEIN MJ0367-RELATED"/>
    <property type="match status" value="1"/>
</dbReference>
<dbReference type="InterPro" id="IPR011010">
    <property type="entry name" value="DNA_brk_join_enz"/>
</dbReference>
<evidence type="ECO:0000313" key="7">
    <source>
        <dbReference type="Proteomes" id="UP001501353"/>
    </source>
</evidence>
<evidence type="ECO:0000256" key="2">
    <source>
        <dbReference type="ARBA" id="ARBA00022908"/>
    </source>
</evidence>
<dbReference type="InterPro" id="IPR013762">
    <property type="entry name" value="Integrase-like_cat_sf"/>
</dbReference>
<sequence>MDIKKLLEDMDTGSIRTWRAAKLTLPNGTVVENVDIADDEDQTRFNTFLAATGASASPTVVIAKSQLLSACIDDFLTERKSGLLSDKNLADYNYVLRRILLDLCGDQPIDDLGIQDANRVVKALQAWPSNATKNPALKNLNAERTMQEAAMRKLPLIGPRTCEKYLDRLRSFFTWAKDAGHWTKSNPFAKRRTMTKEKRGEQQKRPFEDDDLTRIFDPALRTHHSDDPHKFWGPLIALFSGARVNEIAQLYIENIQQIGAVWVIKFTDDHDDQRLKNAASKRVVPLHRKLIELGFLEYVEDVKRFGFPRLFPNLPYSRINGYGDAIGDWFNGRYLRSAAAGSKVPRAGIDDPKKTFHSFRYVVINRLYCITNKKTLIAEITGHERGSDVLTNIYITPSEAKEREATMNLLDYPFLSFANYVPGQYSGFFKRLKRK</sequence>
<dbReference type="PANTHER" id="PTHR30349">
    <property type="entry name" value="PHAGE INTEGRASE-RELATED"/>
    <property type="match status" value="1"/>
</dbReference>
<dbReference type="SUPFAM" id="SSF56349">
    <property type="entry name" value="DNA breaking-rejoining enzymes"/>
    <property type="match status" value="1"/>
</dbReference>
<organism evidence="6 7">
    <name type="scientific">Actimicrobium antarcticum</name>
    <dbReference type="NCBI Taxonomy" id="1051899"/>
    <lineage>
        <taxon>Bacteria</taxon>
        <taxon>Pseudomonadati</taxon>
        <taxon>Pseudomonadota</taxon>
        <taxon>Betaproteobacteria</taxon>
        <taxon>Burkholderiales</taxon>
        <taxon>Oxalobacteraceae</taxon>
        <taxon>Actimicrobium</taxon>
    </lineage>
</organism>